<feature type="compositionally biased region" description="Basic and acidic residues" evidence="10">
    <location>
        <begin position="447"/>
        <end position="456"/>
    </location>
</feature>
<dbReference type="GO" id="GO:0009297">
    <property type="term" value="P:pilus assembly"/>
    <property type="evidence" value="ECO:0007669"/>
    <property type="project" value="InterPro"/>
</dbReference>
<dbReference type="InterPro" id="IPR025885">
    <property type="entry name" value="PapC_N"/>
</dbReference>
<feature type="signal peptide" evidence="11">
    <location>
        <begin position="1"/>
        <end position="24"/>
    </location>
</feature>
<keyword evidence="14" id="KW-1185">Reference proteome</keyword>
<dbReference type="PROSITE" id="PS01151">
    <property type="entry name" value="FIMBRIAL_USHER"/>
    <property type="match status" value="1"/>
</dbReference>
<dbReference type="InterPro" id="IPR000015">
    <property type="entry name" value="Fimb_usher"/>
</dbReference>
<dbReference type="GO" id="GO:0009279">
    <property type="term" value="C:cell outer membrane"/>
    <property type="evidence" value="ECO:0007669"/>
    <property type="project" value="UniProtKB-SubCell"/>
</dbReference>
<sequence length="817" mass="89210">MKLHAPLNLLASGLVLAYAMPSQADYDTDMMRALGLPGELAEYFAAGVKFPAGKHRLEVVINGQSRGLHEVGIDGGGDWLYDADLAETLGLRACAIKQPHSLLFKHCYPEGRIEADTGNNQLELLMPQRYILRQPDEYQFGGQALMLNYTANRFDNQRYSSDYAALETGFNSHNWLFRHNGTYSKYGERKSYTPYNSYLQKTLTDKEAMLRLGRSTLTDSLYSGFTLDGLQWLPDSALSASRNSDVPPIEGIAESQAKVEVFQHGRLVYATVVQPGPFRLTDIPLQFDAVDLDVSVTESNGNRKRFTVPYLNAAMSQNAARSAYSLAIGRTRHDDKALETPFVTGSLFLPRHKNKQLRGGSFLSRHYQGAAAGYSLSDRRYRLAAQSQVSHTRQAKNGVKLQLNGALPLAKSVTLNGGYSVQSARYRDPAEALRHRKVDSFGQGPGERFHADDKPQRQRQSYSAGLGLHHALAGNLSLGVTRADYAQAGSSQRLYGYWNRQFDRWSLGIGVERERNNLSRDHDTRVYATLSLPLGKTLRYTANASNNGKYRSIGHTLSGQALDNDLSYGLNATQAGAASGNTYSGNLRYLSPFTTLAGGYSQMPDSQHAFYYGASGSLVADRSGLTLSPQQVGDTFGVLSAPGLSGTRVSTPGGTVKTYGKQGKAVIPQLRQYQPSLVKIDTGTLPAGADIDNGAHKMTLARGSVNHIKVNAINTLRVMARITYADGSLPALGSAVRDEQQRVAAFTDGQGNALIERQQAHNANDQTASQRFSMTAPSGRQCHFELSSATGPVNRAGIAQRSAVCREMAAGTHRRQE</sequence>
<keyword evidence="5 9" id="KW-0812">Transmembrane</keyword>
<dbReference type="STRING" id="1411141.GCA_001590885_02113"/>
<evidence type="ECO:0000256" key="9">
    <source>
        <dbReference type="RuleBase" id="RU003884"/>
    </source>
</evidence>
<dbReference type="Pfam" id="PF00577">
    <property type="entry name" value="Usher"/>
    <property type="match status" value="1"/>
</dbReference>
<comment type="similarity">
    <text evidence="2 9">Belongs to the fimbrial export usher family.</text>
</comment>
<dbReference type="Gene3D" id="2.60.40.3110">
    <property type="match status" value="1"/>
</dbReference>
<evidence type="ECO:0000256" key="4">
    <source>
        <dbReference type="ARBA" id="ARBA00022452"/>
    </source>
</evidence>
<keyword evidence="9" id="KW-1029">Fimbrium biogenesis</keyword>
<dbReference type="InterPro" id="IPR018030">
    <property type="entry name" value="Fimbrial_membr_usher_CS"/>
</dbReference>
<organism evidence="13 14">
    <name type="scientific">Serratia ficaria</name>
    <dbReference type="NCBI Taxonomy" id="61651"/>
    <lineage>
        <taxon>Bacteria</taxon>
        <taxon>Pseudomonadati</taxon>
        <taxon>Pseudomonadota</taxon>
        <taxon>Gammaproteobacteria</taxon>
        <taxon>Enterobacterales</taxon>
        <taxon>Yersiniaceae</taxon>
        <taxon>Serratia</taxon>
    </lineage>
</organism>
<protein>
    <submittedName>
        <fullName evidence="13">Outer membrane usher protein fimD</fullName>
    </submittedName>
</protein>
<dbReference type="PANTHER" id="PTHR30451:SF8">
    <property type="entry name" value="FIMBRIAL USHER PROTEIN"/>
    <property type="match status" value="1"/>
</dbReference>
<dbReference type="PANTHER" id="PTHR30451">
    <property type="entry name" value="OUTER MEMBRANE USHER PROTEIN"/>
    <property type="match status" value="1"/>
</dbReference>
<dbReference type="Proteomes" id="UP000215134">
    <property type="component" value="Chromosome 1"/>
</dbReference>
<feature type="chain" id="PRO_5013031945" evidence="11">
    <location>
        <begin position="25"/>
        <end position="817"/>
    </location>
</feature>
<comment type="subcellular location">
    <subcellularLocation>
        <location evidence="1 9">Cell outer membrane</location>
        <topology evidence="1 9">Multi-pass membrane protein</topology>
    </subcellularLocation>
</comment>
<gene>
    <name evidence="13" type="primary">fimD_3</name>
    <name evidence="13" type="ORF">SAMEA4384070_03955</name>
</gene>
<proteinExistence type="inferred from homology"/>
<evidence type="ECO:0000256" key="5">
    <source>
        <dbReference type="ARBA" id="ARBA00022692"/>
    </source>
</evidence>
<dbReference type="InterPro" id="IPR042186">
    <property type="entry name" value="FimD_plug_dom"/>
</dbReference>
<evidence type="ECO:0000256" key="11">
    <source>
        <dbReference type="SAM" id="SignalP"/>
    </source>
</evidence>
<feature type="domain" description="PapC N-terminal" evidence="12">
    <location>
        <begin position="27"/>
        <end position="152"/>
    </location>
</feature>
<feature type="region of interest" description="Disordered" evidence="10">
    <location>
        <begin position="437"/>
        <end position="461"/>
    </location>
</feature>
<keyword evidence="6 11" id="KW-0732">Signal</keyword>
<dbReference type="AlphaFoldDB" id="A0A240C9N3"/>
<dbReference type="InterPro" id="IPR037224">
    <property type="entry name" value="PapC_N_sf"/>
</dbReference>
<reference evidence="13 14" key="1">
    <citation type="submission" date="2017-06" db="EMBL/GenBank/DDBJ databases">
        <authorList>
            <consortium name="Pathogen Informatics"/>
        </authorList>
    </citation>
    <scope>NUCLEOTIDE SEQUENCE [LARGE SCALE GENOMIC DNA]</scope>
    <source>
        <strain evidence="13 14">NCTC12148</strain>
    </source>
</reference>
<keyword evidence="3 9" id="KW-0813">Transport</keyword>
<evidence type="ECO:0000256" key="3">
    <source>
        <dbReference type="ARBA" id="ARBA00022448"/>
    </source>
</evidence>
<dbReference type="OrthoDB" id="6465993at2"/>
<evidence type="ECO:0000256" key="2">
    <source>
        <dbReference type="ARBA" id="ARBA00008064"/>
    </source>
</evidence>
<dbReference type="EMBL" id="LT906479">
    <property type="protein sequence ID" value="SNW04667.1"/>
    <property type="molecule type" value="Genomic_DNA"/>
</dbReference>
<dbReference type="RefSeq" id="WP_095099023.1">
    <property type="nucleotide sequence ID" value="NZ_CAMIQD010000001.1"/>
</dbReference>
<evidence type="ECO:0000259" key="12">
    <source>
        <dbReference type="Pfam" id="PF13954"/>
    </source>
</evidence>
<evidence type="ECO:0000256" key="6">
    <source>
        <dbReference type="ARBA" id="ARBA00022729"/>
    </source>
</evidence>
<accession>A0A240C9N3</accession>
<evidence type="ECO:0000256" key="7">
    <source>
        <dbReference type="ARBA" id="ARBA00023136"/>
    </source>
</evidence>
<dbReference type="Gene3D" id="2.60.40.2610">
    <property type="entry name" value="Outer membrane usher protein FimD, plug domain"/>
    <property type="match status" value="1"/>
</dbReference>
<evidence type="ECO:0000313" key="13">
    <source>
        <dbReference type="EMBL" id="SNW04667.1"/>
    </source>
</evidence>
<dbReference type="Pfam" id="PF13954">
    <property type="entry name" value="PapC_N"/>
    <property type="match status" value="1"/>
</dbReference>
<name>A0A240C9N3_SERFI</name>
<dbReference type="GeneID" id="75029077"/>
<evidence type="ECO:0000256" key="10">
    <source>
        <dbReference type="SAM" id="MobiDB-lite"/>
    </source>
</evidence>
<evidence type="ECO:0000256" key="1">
    <source>
        <dbReference type="ARBA" id="ARBA00004571"/>
    </source>
</evidence>
<dbReference type="GO" id="GO:0015473">
    <property type="term" value="F:fimbrial usher porin activity"/>
    <property type="evidence" value="ECO:0007669"/>
    <property type="project" value="InterPro"/>
</dbReference>
<dbReference type="SUPFAM" id="SSF141729">
    <property type="entry name" value="FimD N-terminal domain-like"/>
    <property type="match status" value="1"/>
</dbReference>
<dbReference type="KEGG" id="sfj:SAMEA4384070_3955"/>
<keyword evidence="8 9" id="KW-0998">Cell outer membrane</keyword>
<evidence type="ECO:0000256" key="8">
    <source>
        <dbReference type="ARBA" id="ARBA00023237"/>
    </source>
</evidence>
<keyword evidence="4" id="KW-1134">Transmembrane beta strand</keyword>
<evidence type="ECO:0000313" key="14">
    <source>
        <dbReference type="Proteomes" id="UP000215134"/>
    </source>
</evidence>
<keyword evidence="7 9" id="KW-0472">Membrane</keyword>